<reference evidence="3" key="1">
    <citation type="journal article" date="2019" name="Int. J. Syst. Evol. Microbiol.">
        <title>The Global Catalogue of Microorganisms (GCM) 10K type strain sequencing project: providing services to taxonomists for standard genome sequencing and annotation.</title>
        <authorList>
            <consortium name="The Broad Institute Genomics Platform"/>
            <consortium name="The Broad Institute Genome Sequencing Center for Infectious Disease"/>
            <person name="Wu L."/>
            <person name="Ma J."/>
        </authorList>
    </citation>
    <scope>NUCLEOTIDE SEQUENCE [LARGE SCALE GENOMIC DNA]</scope>
    <source>
        <strain evidence="3">CGMCC 1.12471</strain>
    </source>
</reference>
<evidence type="ECO:0000313" key="2">
    <source>
        <dbReference type="EMBL" id="MFD1721318.1"/>
    </source>
</evidence>
<evidence type="ECO:0000313" key="3">
    <source>
        <dbReference type="Proteomes" id="UP001597347"/>
    </source>
</evidence>
<organism evidence="2 3">
    <name type="scientific">Amnibacterium endophyticum</name>
    <dbReference type="NCBI Taxonomy" id="2109337"/>
    <lineage>
        <taxon>Bacteria</taxon>
        <taxon>Bacillati</taxon>
        <taxon>Actinomycetota</taxon>
        <taxon>Actinomycetes</taxon>
        <taxon>Micrococcales</taxon>
        <taxon>Microbacteriaceae</taxon>
        <taxon>Amnibacterium</taxon>
    </lineage>
</organism>
<dbReference type="RefSeq" id="WP_377933442.1">
    <property type="nucleotide sequence ID" value="NZ_JBHUEA010000008.1"/>
</dbReference>
<keyword evidence="3" id="KW-1185">Reference proteome</keyword>
<protein>
    <recommendedName>
        <fullName evidence="4">DUF2273 domain-containing protein</fullName>
    </recommendedName>
</protein>
<dbReference type="Proteomes" id="UP001597347">
    <property type="component" value="Unassembled WGS sequence"/>
</dbReference>
<keyword evidence="1" id="KW-0472">Membrane</keyword>
<sequence>MTPTQTGMAIGAVLAITWAAFGFWVFVGVAVAIAIGALVGRWVEGRFDPSSLIAAVSGRRSSS</sequence>
<accession>A0ABW4LEX9</accession>
<dbReference type="EMBL" id="JBHUEA010000008">
    <property type="protein sequence ID" value="MFD1721318.1"/>
    <property type="molecule type" value="Genomic_DNA"/>
</dbReference>
<feature type="transmembrane region" description="Helical" evidence="1">
    <location>
        <begin position="12"/>
        <end position="39"/>
    </location>
</feature>
<name>A0ABW4LEX9_9MICO</name>
<proteinExistence type="predicted"/>
<evidence type="ECO:0000256" key="1">
    <source>
        <dbReference type="SAM" id="Phobius"/>
    </source>
</evidence>
<evidence type="ECO:0008006" key="4">
    <source>
        <dbReference type="Google" id="ProtNLM"/>
    </source>
</evidence>
<gene>
    <name evidence="2" type="ORF">ACFSBI_07125</name>
</gene>
<comment type="caution">
    <text evidence="2">The sequence shown here is derived from an EMBL/GenBank/DDBJ whole genome shotgun (WGS) entry which is preliminary data.</text>
</comment>
<keyword evidence="1" id="KW-1133">Transmembrane helix</keyword>
<keyword evidence="1" id="KW-0812">Transmembrane</keyword>